<organism evidence="1 2">
    <name type="scientific">Photobacterium damselae subsp. damselae</name>
    <name type="common">Listonella damsela</name>
    <dbReference type="NCBI Taxonomy" id="85581"/>
    <lineage>
        <taxon>Bacteria</taxon>
        <taxon>Pseudomonadati</taxon>
        <taxon>Pseudomonadota</taxon>
        <taxon>Gammaproteobacteria</taxon>
        <taxon>Vibrionales</taxon>
        <taxon>Vibrionaceae</taxon>
        <taxon>Photobacterium</taxon>
    </lineage>
</organism>
<reference evidence="1 2" key="1">
    <citation type="submission" date="2020-06" db="EMBL/GenBank/DDBJ databases">
        <title>Photobacterium damselae subsp. damselae comparative genomics.</title>
        <authorList>
            <person name="Osorio C.R."/>
        </authorList>
    </citation>
    <scope>NUCLEOTIDE SEQUENCE [LARGE SCALE GENOMIC DNA]</scope>
    <source>
        <strain evidence="1 2">TW250/03</strain>
    </source>
</reference>
<sequence length="316" mass="36980">MIENKDITVIVHGPVQNYQDRLHHEEGITQRCLQSIRQHLPGCTIILSTWKNQDLTNLDYDLLIEEQDVGPNNDGVAPKNYNRQIHLIKQGLHATETPYALKLRSDNYLNGDQFKALQQQFASKNRTMPIFNERIVINANLSRRTSNGFKILYSLSDFFYFGRTDDLIKIWGQPAFLQNPISPLLCKKNNEKLAYPNLEAEQIYGLLWITRLIDMPIMSHRFDASKDQLKQWDIFLANNFIIAEPNKIGLGLRKISIKKKRINEYSFTDWLKLYRLYCDSNTPIPITINDIKLQLRRAVHLPISKLWTIIKYHIMK</sequence>
<evidence type="ECO:0008006" key="3">
    <source>
        <dbReference type="Google" id="ProtNLM"/>
    </source>
</evidence>
<name>A0A850QU73_PHODD</name>
<dbReference type="Proteomes" id="UP000533429">
    <property type="component" value="Unassembled WGS sequence"/>
</dbReference>
<evidence type="ECO:0000313" key="2">
    <source>
        <dbReference type="Proteomes" id="UP000533429"/>
    </source>
</evidence>
<dbReference type="Pfam" id="PF07507">
    <property type="entry name" value="WavE"/>
    <property type="match status" value="1"/>
</dbReference>
<dbReference type="AlphaFoldDB" id="A0A850QU73"/>
<dbReference type="InterPro" id="IPR011122">
    <property type="entry name" value="WavE"/>
</dbReference>
<comment type="caution">
    <text evidence="1">The sequence shown here is derived from an EMBL/GenBank/DDBJ whole genome shotgun (WGS) entry which is preliminary data.</text>
</comment>
<proteinExistence type="predicted"/>
<protein>
    <recommendedName>
        <fullName evidence="3">LPS biosynthesis protein WavE</fullName>
    </recommendedName>
</protein>
<gene>
    <name evidence="1" type="ORF">HWA77_04595</name>
</gene>
<evidence type="ECO:0000313" key="1">
    <source>
        <dbReference type="EMBL" id="NVO99484.1"/>
    </source>
</evidence>
<dbReference type="EMBL" id="JABXOR010000286">
    <property type="protein sequence ID" value="NVO99484.1"/>
    <property type="molecule type" value="Genomic_DNA"/>
</dbReference>
<accession>A0A850QU73</accession>